<dbReference type="AlphaFoldDB" id="A0A9X9ABZ4"/>
<accession>A0A9X9ABZ4</accession>
<protein>
    <submittedName>
        <fullName evidence="1">Uncharacterized protein</fullName>
    </submittedName>
</protein>
<dbReference type="CDD" id="cd08053">
    <property type="entry name" value="Yqbg"/>
    <property type="match status" value="1"/>
</dbReference>
<name>A0A9X9ABZ4_BACCE</name>
<sequence length="132" mass="15167">MTYTTLNFYRHEYRGADIDETTFDNLLKHAEREIDSETYYRIRKNGYDNFDEFCKRQISLATCAQIEHFYENGGTTEKAFETAQSVSIGRTTISKGGNRQIRNYTESSNLLAPSVYKYLAPTGLLYSGVGTR</sequence>
<evidence type="ECO:0000313" key="1">
    <source>
        <dbReference type="EMBL" id="TKJ05816.1"/>
    </source>
</evidence>
<dbReference type="Proteomes" id="UP000308444">
    <property type="component" value="Unassembled WGS sequence"/>
</dbReference>
<dbReference type="InterPro" id="IPR013514">
    <property type="entry name" value="DUF3199_YqbG"/>
</dbReference>
<proteinExistence type="predicted"/>
<organism evidence="1 2">
    <name type="scientific">Bacillus cereus</name>
    <dbReference type="NCBI Taxonomy" id="1396"/>
    <lineage>
        <taxon>Bacteria</taxon>
        <taxon>Bacillati</taxon>
        <taxon>Bacillota</taxon>
        <taxon>Bacilli</taxon>
        <taxon>Bacillales</taxon>
        <taxon>Bacillaceae</taxon>
        <taxon>Bacillus</taxon>
        <taxon>Bacillus cereus group</taxon>
    </lineage>
</organism>
<reference evidence="1 2" key="1">
    <citation type="journal article" date="2019" name="Environ. Microbiol.">
        <title>An active ?-lactamase is a part of an orchestrated cell wall stress resistance network of Bacillus subtilis and related rhizosphere species.</title>
        <authorList>
            <person name="Bucher T."/>
            <person name="Keren-Paz A."/>
            <person name="Hausser J."/>
            <person name="Olender T."/>
            <person name="Cytryn E."/>
            <person name="Kolodkin-Gal I."/>
        </authorList>
    </citation>
    <scope>NUCLEOTIDE SEQUENCE [LARGE SCALE GENOMIC DNA]</scope>
    <source>
        <strain evidence="1 2">I32</strain>
    </source>
</reference>
<comment type="caution">
    <text evidence="1">The sequence shown here is derived from an EMBL/GenBank/DDBJ whole genome shotgun (WGS) entry which is preliminary data.</text>
</comment>
<evidence type="ECO:0000313" key="2">
    <source>
        <dbReference type="Proteomes" id="UP000308444"/>
    </source>
</evidence>
<gene>
    <name evidence="1" type="ORF">FC695_07835</name>
</gene>
<dbReference type="EMBL" id="SZOH01000432">
    <property type="protein sequence ID" value="TKJ05816.1"/>
    <property type="molecule type" value="Genomic_DNA"/>
</dbReference>